<gene>
    <name evidence="17" type="primary">ddl_2</name>
    <name evidence="12" type="synonym">ddl</name>
    <name evidence="17" type="ORF">ERS132536_01746</name>
</gene>
<dbReference type="GO" id="GO:0008360">
    <property type="term" value="P:regulation of cell shape"/>
    <property type="evidence" value="ECO:0007669"/>
    <property type="project" value="UniProtKB-KW"/>
</dbReference>
<reference evidence="17 18" key="1">
    <citation type="submission" date="2016-02" db="EMBL/GenBank/DDBJ databases">
        <authorList>
            <consortium name="Pathogen Informatics"/>
        </authorList>
    </citation>
    <scope>NUCLEOTIDE SEQUENCE [LARGE SCALE GENOMIC DNA]</scope>
    <source>
        <strain evidence="17 18">SS999</strain>
    </source>
</reference>
<organism evidence="17 18">
    <name type="scientific">Streptococcus suis</name>
    <dbReference type="NCBI Taxonomy" id="1307"/>
    <lineage>
        <taxon>Bacteria</taxon>
        <taxon>Bacillati</taxon>
        <taxon>Bacillota</taxon>
        <taxon>Bacilli</taxon>
        <taxon>Lactobacillales</taxon>
        <taxon>Streptococcaceae</taxon>
        <taxon>Streptococcus</taxon>
    </lineage>
</organism>
<dbReference type="GO" id="GO:0046872">
    <property type="term" value="F:metal ion binding"/>
    <property type="evidence" value="ECO:0007669"/>
    <property type="project" value="UniProtKB-KW"/>
</dbReference>
<evidence type="ECO:0000256" key="2">
    <source>
        <dbReference type="ARBA" id="ARBA00004496"/>
    </source>
</evidence>
<dbReference type="Proteomes" id="UP000075182">
    <property type="component" value="Unassembled WGS sequence"/>
</dbReference>
<evidence type="ECO:0000256" key="14">
    <source>
        <dbReference type="PIRSR" id="PIRSR039102-3"/>
    </source>
</evidence>
<keyword evidence="9 12" id="KW-0573">Peptidoglycan synthesis</keyword>
<dbReference type="RefSeq" id="WP_029178413.1">
    <property type="nucleotide sequence ID" value="NZ_CEED01000006.1"/>
</dbReference>
<evidence type="ECO:0000256" key="1">
    <source>
        <dbReference type="ARBA" id="ARBA00001936"/>
    </source>
</evidence>
<dbReference type="Pfam" id="PF07478">
    <property type="entry name" value="Dala_Dala_lig_C"/>
    <property type="match status" value="1"/>
</dbReference>
<evidence type="ECO:0000256" key="4">
    <source>
        <dbReference type="ARBA" id="ARBA00022490"/>
    </source>
</evidence>
<keyword evidence="10 14" id="KW-0464">Manganese</keyword>
<evidence type="ECO:0000256" key="3">
    <source>
        <dbReference type="ARBA" id="ARBA00010871"/>
    </source>
</evidence>
<dbReference type="UniPathway" id="UPA00219"/>
<dbReference type="SUPFAM" id="SSF56059">
    <property type="entry name" value="Glutathione synthetase ATP-binding domain-like"/>
    <property type="match status" value="1"/>
</dbReference>
<evidence type="ECO:0000256" key="11">
    <source>
        <dbReference type="ARBA" id="ARBA00023316"/>
    </source>
</evidence>
<keyword evidence="14" id="KW-0479">Metal-binding</keyword>
<dbReference type="InterPro" id="IPR000291">
    <property type="entry name" value="D-Ala_lig_Van_CS"/>
</dbReference>
<dbReference type="InterPro" id="IPR011095">
    <property type="entry name" value="Dala_Dala_lig_C"/>
</dbReference>
<dbReference type="PROSITE" id="PS50975">
    <property type="entry name" value="ATP_GRASP"/>
    <property type="match status" value="1"/>
</dbReference>
<comment type="similarity">
    <text evidence="3 12">Belongs to the D-alanine--D-alanine ligase family.</text>
</comment>
<comment type="subcellular location">
    <subcellularLocation>
        <location evidence="2 12">Cytoplasm</location>
    </subcellularLocation>
</comment>
<evidence type="ECO:0000256" key="6">
    <source>
        <dbReference type="ARBA" id="ARBA00022741"/>
    </source>
</evidence>
<keyword evidence="5 12" id="KW-0436">Ligase</keyword>
<feature type="active site" evidence="13">
    <location>
        <position position="165"/>
    </location>
</feature>
<dbReference type="EMBL" id="FIMD01000015">
    <property type="protein sequence ID" value="CYX86905.1"/>
    <property type="molecule type" value="Genomic_DNA"/>
</dbReference>
<comment type="pathway">
    <text evidence="12">Cell wall biogenesis; peptidoglycan biosynthesis.</text>
</comment>
<keyword evidence="11 12" id="KW-0961">Cell wall biogenesis/degradation</keyword>
<evidence type="ECO:0000256" key="8">
    <source>
        <dbReference type="ARBA" id="ARBA00022960"/>
    </source>
</evidence>
<dbReference type="GO" id="GO:0008716">
    <property type="term" value="F:D-alanine-D-alanine ligase activity"/>
    <property type="evidence" value="ECO:0007669"/>
    <property type="project" value="UniProtKB-UniRule"/>
</dbReference>
<name>A0A0Z8K3F2_STRSU</name>
<dbReference type="PANTHER" id="PTHR23132">
    <property type="entry name" value="D-ALANINE--D-ALANINE LIGASE"/>
    <property type="match status" value="1"/>
</dbReference>
<evidence type="ECO:0000256" key="5">
    <source>
        <dbReference type="ARBA" id="ARBA00022598"/>
    </source>
</evidence>
<protein>
    <recommendedName>
        <fullName evidence="12">D-alanine--D-alanine ligase</fullName>
        <ecNumber evidence="12">6.3.2.4</ecNumber>
    </recommendedName>
    <alternativeName>
        <fullName evidence="12">D-Ala-D-Ala ligase</fullName>
    </alternativeName>
    <alternativeName>
        <fullName evidence="12">D-alanylalanine synthetase</fullName>
    </alternativeName>
</protein>
<dbReference type="GO" id="GO:0005524">
    <property type="term" value="F:ATP binding"/>
    <property type="evidence" value="ECO:0007669"/>
    <property type="project" value="UniProtKB-UniRule"/>
</dbReference>
<dbReference type="AlphaFoldDB" id="A0A0Z8K3F2"/>
<dbReference type="InterPro" id="IPR005905">
    <property type="entry name" value="D_ala_D_ala"/>
</dbReference>
<dbReference type="InterPro" id="IPR011127">
    <property type="entry name" value="Dala_Dala_lig_N"/>
</dbReference>
<dbReference type="SUPFAM" id="SSF52440">
    <property type="entry name" value="PreATP-grasp domain"/>
    <property type="match status" value="1"/>
</dbReference>
<keyword evidence="6 15" id="KW-0547">Nucleotide-binding</keyword>
<evidence type="ECO:0000256" key="7">
    <source>
        <dbReference type="ARBA" id="ARBA00022840"/>
    </source>
</evidence>
<dbReference type="InterPro" id="IPR013815">
    <property type="entry name" value="ATP_grasp_subdomain_1"/>
</dbReference>
<evidence type="ECO:0000313" key="18">
    <source>
        <dbReference type="Proteomes" id="UP000075182"/>
    </source>
</evidence>
<evidence type="ECO:0000256" key="15">
    <source>
        <dbReference type="PROSITE-ProRule" id="PRU00409"/>
    </source>
</evidence>
<dbReference type="InterPro" id="IPR016185">
    <property type="entry name" value="PreATP-grasp_dom_sf"/>
</dbReference>
<keyword evidence="8 12" id="KW-0133">Cell shape</keyword>
<dbReference type="GO" id="GO:0005737">
    <property type="term" value="C:cytoplasm"/>
    <property type="evidence" value="ECO:0007669"/>
    <property type="project" value="UniProtKB-SubCell"/>
</dbReference>
<dbReference type="GO" id="GO:0071555">
    <property type="term" value="P:cell wall organization"/>
    <property type="evidence" value="ECO:0007669"/>
    <property type="project" value="UniProtKB-KW"/>
</dbReference>
<dbReference type="HAMAP" id="MF_00047">
    <property type="entry name" value="Dala_Dala_lig"/>
    <property type="match status" value="1"/>
</dbReference>
<dbReference type="Gene3D" id="3.30.470.20">
    <property type="entry name" value="ATP-grasp fold, B domain"/>
    <property type="match status" value="1"/>
</dbReference>
<dbReference type="PANTHER" id="PTHR23132:SF23">
    <property type="entry name" value="D-ALANINE--D-ALANINE LIGASE B"/>
    <property type="match status" value="1"/>
</dbReference>
<comment type="cofactor">
    <cofactor evidence="1">
        <name>Mn(2+)</name>
        <dbReference type="ChEBI" id="CHEBI:29035"/>
    </cofactor>
</comment>
<dbReference type="Gene3D" id="3.30.1490.20">
    <property type="entry name" value="ATP-grasp fold, A domain"/>
    <property type="match status" value="1"/>
</dbReference>
<feature type="binding site" evidence="14">
    <location>
        <position position="266"/>
    </location>
    <ligand>
        <name>Mg(2+)</name>
        <dbReference type="ChEBI" id="CHEBI:18420"/>
        <label>1</label>
    </ligand>
</feature>
<feature type="binding site" evidence="14">
    <location>
        <position position="281"/>
    </location>
    <ligand>
        <name>Mg(2+)</name>
        <dbReference type="ChEBI" id="CHEBI:18420"/>
        <label>2</label>
    </ligand>
</feature>
<evidence type="ECO:0000259" key="16">
    <source>
        <dbReference type="PROSITE" id="PS50975"/>
    </source>
</evidence>
<dbReference type="PROSITE" id="PS00844">
    <property type="entry name" value="DALA_DALA_LIGASE_2"/>
    <property type="match status" value="1"/>
</dbReference>
<dbReference type="PIRSF" id="PIRSF039102">
    <property type="entry name" value="Ddl/VanB"/>
    <property type="match status" value="1"/>
</dbReference>
<dbReference type="GO" id="GO:0009252">
    <property type="term" value="P:peptidoglycan biosynthetic process"/>
    <property type="evidence" value="ECO:0007669"/>
    <property type="project" value="UniProtKB-UniRule"/>
</dbReference>
<comment type="function">
    <text evidence="12">Cell wall formation.</text>
</comment>
<accession>A0A0Z8K3F2</accession>
<feature type="binding site" evidence="14">
    <location>
        <position position="279"/>
    </location>
    <ligand>
        <name>Mg(2+)</name>
        <dbReference type="ChEBI" id="CHEBI:18420"/>
        <label>2</label>
    </ligand>
</feature>
<evidence type="ECO:0000256" key="12">
    <source>
        <dbReference type="HAMAP-Rule" id="MF_00047"/>
    </source>
</evidence>
<keyword evidence="4 12" id="KW-0963">Cytoplasm</keyword>
<keyword evidence="7 15" id="KW-0067">ATP-binding</keyword>
<feature type="active site" evidence="13">
    <location>
        <position position="13"/>
    </location>
</feature>
<feature type="binding site" evidence="14">
    <location>
        <position position="279"/>
    </location>
    <ligand>
        <name>Mg(2+)</name>
        <dbReference type="ChEBI" id="CHEBI:18420"/>
        <label>1</label>
    </ligand>
</feature>
<dbReference type="Gene3D" id="3.40.50.20">
    <property type="match status" value="1"/>
</dbReference>
<feature type="domain" description="ATP-grasp" evidence="16">
    <location>
        <begin position="124"/>
        <end position="312"/>
    </location>
</feature>
<evidence type="ECO:0000256" key="13">
    <source>
        <dbReference type="PIRSR" id="PIRSR039102-1"/>
    </source>
</evidence>
<comment type="catalytic activity">
    <reaction evidence="12">
        <text>2 D-alanine + ATP = D-alanyl-D-alanine + ADP + phosphate + H(+)</text>
        <dbReference type="Rhea" id="RHEA:11224"/>
        <dbReference type="ChEBI" id="CHEBI:15378"/>
        <dbReference type="ChEBI" id="CHEBI:30616"/>
        <dbReference type="ChEBI" id="CHEBI:43474"/>
        <dbReference type="ChEBI" id="CHEBI:57416"/>
        <dbReference type="ChEBI" id="CHEBI:57822"/>
        <dbReference type="ChEBI" id="CHEBI:456216"/>
        <dbReference type="EC" id="6.3.2.4"/>
    </reaction>
</comment>
<feature type="active site" evidence="13">
    <location>
        <position position="290"/>
    </location>
</feature>
<dbReference type="EC" id="6.3.2.4" evidence="12"/>
<comment type="cofactor">
    <cofactor evidence="14">
        <name>Mg(2+)</name>
        <dbReference type="ChEBI" id="CHEBI:18420"/>
    </cofactor>
    <cofactor evidence="14">
        <name>Mn(2+)</name>
        <dbReference type="ChEBI" id="CHEBI:29035"/>
    </cofactor>
    <text evidence="14">Binds 2 magnesium or manganese ions per subunit.</text>
</comment>
<evidence type="ECO:0000313" key="17">
    <source>
        <dbReference type="EMBL" id="CYX86905.1"/>
    </source>
</evidence>
<dbReference type="PROSITE" id="PS00843">
    <property type="entry name" value="DALA_DALA_LIGASE_1"/>
    <property type="match status" value="1"/>
</dbReference>
<keyword evidence="14" id="KW-0460">Magnesium</keyword>
<proteinExistence type="inferred from homology"/>
<sequence>MDIVVLYGGRSPERLISEVSSRQIAEALTTDNVIRLNLNGIYNFENKEVKHFSELYKLYQEGSLSEFEIDKSAEITDSVIEICKLADIVFLSTHGGIGENGKLQALLDICNIKYTGNGYQSNAISLDKKLSKRLVSTVGIKTPYEYIEENKFVFPLVIKPNDSGSSIGVQIIKTKEELQQFDLENYNIEEYINGREISIGVIGEKILQPIEIVIEGGFYDYEKKYTPGVVKEICPANISEELKKRLEIYAKTVHDLMGFEVYSRSDFIIDDNGEIYFIETNSIPGMTPTSLLPKEAEAEGINFSNLCKKIINLSIKKYN</sequence>
<evidence type="ECO:0000256" key="9">
    <source>
        <dbReference type="ARBA" id="ARBA00022984"/>
    </source>
</evidence>
<evidence type="ECO:0000256" key="10">
    <source>
        <dbReference type="ARBA" id="ARBA00023211"/>
    </source>
</evidence>
<dbReference type="InterPro" id="IPR011761">
    <property type="entry name" value="ATP-grasp"/>
</dbReference>
<dbReference type="Pfam" id="PF01820">
    <property type="entry name" value="Dala_Dala_lig_N"/>
    <property type="match status" value="1"/>
</dbReference>